<sequence>MKEIPVAPKDPFLDQQLATANLIPSQKPVGGRFSFTQISANNLRINGVLSGLPRGEHAVLIHQFGDLSDGCTHLGPPFLFKGDMGTPSLGDVVVDESSMATFDRVVDWPISEVVGRSIAIYRVSTTEYSMHSEKETPLACGTIGLTAFS</sequence>
<keyword evidence="3" id="KW-1185">Reference proteome</keyword>
<accession>A0AAN8IGB7</accession>
<evidence type="ECO:0000313" key="2">
    <source>
        <dbReference type="EMBL" id="KAK5973679.1"/>
    </source>
</evidence>
<dbReference type="Proteomes" id="UP001331761">
    <property type="component" value="Unassembled WGS sequence"/>
</dbReference>
<dbReference type="InterPro" id="IPR024134">
    <property type="entry name" value="SOD_Cu/Zn_/chaperone"/>
</dbReference>
<dbReference type="PANTHER" id="PTHR10003">
    <property type="entry name" value="SUPEROXIDE DISMUTASE CU-ZN -RELATED"/>
    <property type="match status" value="1"/>
</dbReference>
<dbReference type="SUPFAM" id="SSF49329">
    <property type="entry name" value="Cu,Zn superoxide dismutase-like"/>
    <property type="match status" value="1"/>
</dbReference>
<feature type="domain" description="Superoxide dismutase copper/zinc binding" evidence="1">
    <location>
        <begin position="30"/>
        <end position="143"/>
    </location>
</feature>
<name>A0AAN8IGB7_TRICO</name>
<dbReference type="GO" id="GO:0006801">
    <property type="term" value="P:superoxide metabolic process"/>
    <property type="evidence" value="ECO:0007669"/>
    <property type="project" value="InterPro"/>
</dbReference>
<dbReference type="InterPro" id="IPR036423">
    <property type="entry name" value="SOD-like_Cu/Zn_dom_sf"/>
</dbReference>
<organism evidence="2 3">
    <name type="scientific">Trichostrongylus colubriformis</name>
    <name type="common">Black scour worm</name>
    <dbReference type="NCBI Taxonomy" id="6319"/>
    <lineage>
        <taxon>Eukaryota</taxon>
        <taxon>Metazoa</taxon>
        <taxon>Ecdysozoa</taxon>
        <taxon>Nematoda</taxon>
        <taxon>Chromadorea</taxon>
        <taxon>Rhabditida</taxon>
        <taxon>Rhabditina</taxon>
        <taxon>Rhabditomorpha</taxon>
        <taxon>Strongyloidea</taxon>
        <taxon>Trichostrongylidae</taxon>
        <taxon>Trichostrongylus</taxon>
    </lineage>
</organism>
<comment type="caution">
    <text evidence="2">The sequence shown here is derived from an EMBL/GenBank/DDBJ whole genome shotgun (WGS) entry which is preliminary data.</text>
</comment>
<dbReference type="Gene3D" id="2.60.40.200">
    <property type="entry name" value="Superoxide dismutase, copper/zinc binding domain"/>
    <property type="match status" value="1"/>
</dbReference>
<reference evidence="2 3" key="1">
    <citation type="submission" date="2019-10" db="EMBL/GenBank/DDBJ databases">
        <title>Assembly and Annotation for the nematode Trichostrongylus colubriformis.</title>
        <authorList>
            <person name="Martin J."/>
        </authorList>
    </citation>
    <scope>NUCLEOTIDE SEQUENCE [LARGE SCALE GENOMIC DNA]</scope>
    <source>
        <strain evidence="2">G859</strain>
        <tissue evidence="2">Whole worm</tissue>
    </source>
</reference>
<evidence type="ECO:0000259" key="1">
    <source>
        <dbReference type="Pfam" id="PF00080"/>
    </source>
</evidence>
<dbReference type="Pfam" id="PF00080">
    <property type="entry name" value="Sod_Cu"/>
    <property type="match status" value="1"/>
</dbReference>
<dbReference type="GO" id="GO:0005507">
    <property type="term" value="F:copper ion binding"/>
    <property type="evidence" value="ECO:0007669"/>
    <property type="project" value="InterPro"/>
</dbReference>
<dbReference type="InterPro" id="IPR001424">
    <property type="entry name" value="SOD_Cu_Zn_dom"/>
</dbReference>
<proteinExistence type="predicted"/>
<protein>
    <submittedName>
        <fullName evidence="2">Copper/zinc superoxide dismutase</fullName>
    </submittedName>
</protein>
<dbReference type="EMBL" id="WIXE01015176">
    <property type="protein sequence ID" value="KAK5973679.1"/>
    <property type="molecule type" value="Genomic_DNA"/>
</dbReference>
<gene>
    <name evidence="2" type="ORF">GCK32_007485</name>
</gene>
<dbReference type="AlphaFoldDB" id="A0AAN8IGB7"/>
<evidence type="ECO:0000313" key="3">
    <source>
        <dbReference type="Proteomes" id="UP001331761"/>
    </source>
</evidence>